<sequence length="251" mass="28991">MFINGRTHEDTFLSLYPFKNNTPHKNVVITDYTLLSKESLIFSTILSFLFGKKENEIEAGPQSMGTHTPCKDTHAIGCVNVSEISNGRITDTRVGERKKEHDWEYGEDKNMVLVEPCNGETYNQGEHKMKTSIKRDDQTGNTNSTRKGQGGDYPNVKKKESLFCEQIPFEKYKKVIEDTVRRDKITTYETSNVVIIIMNVEKYQNKLEQCQDDILQLYYKFSISDESKFLCVVTLHMMDTLQMLFQTHLKG</sequence>
<evidence type="ECO:0000313" key="3">
    <source>
        <dbReference type="Proteomes" id="UP000078555"/>
    </source>
</evidence>
<organism evidence="2 3">
    <name type="scientific">Plasmodium ovale wallikeri</name>
    <dbReference type="NCBI Taxonomy" id="864142"/>
    <lineage>
        <taxon>Eukaryota</taxon>
        <taxon>Sar</taxon>
        <taxon>Alveolata</taxon>
        <taxon>Apicomplexa</taxon>
        <taxon>Aconoidasida</taxon>
        <taxon>Haemosporida</taxon>
        <taxon>Plasmodiidae</taxon>
        <taxon>Plasmodium</taxon>
        <taxon>Plasmodium (Plasmodium)</taxon>
    </lineage>
</organism>
<gene>
    <name evidence="2" type="ORF">POVWA1_009030</name>
</gene>
<proteinExistence type="predicted"/>
<dbReference type="AlphaFoldDB" id="A0A1A8YJY2"/>
<protein>
    <submittedName>
        <fullName evidence="2">Pentafunctional AROM polypeptide, putative (AROM)</fullName>
    </submittedName>
</protein>
<evidence type="ECO:0000313" key="2">
    <source>
        <dbReference type="EMBL" id="SBT31832.1"/>
    </source>
</evidence>
<feature type="region of interest" description="Disordered" evidence="1">
    <location>
        <begin position="130"/>
        <end position="154"/>
    </location>
</feature>
<dbReference type="Proteomes" id="UP000078555">
    <property type="component" value="Unassembled WGS sequence"/>
</dbReference>
<keyword evidence="3" id="KW-1185">Reference proteome</keyword>
<name>A0A1A8YJY2_PLAOA</name>
<reference evidence="3" key="1">
    <citation type="submission" date="2016-05" db="EMBL/GenBank/DDBJ databases">
        <authorList>
            <person name="Naeem Raeece"/>
        </authorList>
    </citation>
    <scope>NUCLEOTIDE SEQUENCE [LARGE SCALE GENOMIC DNA]</scope>
</reference>
<evidence type="ECO:0000256" key="1">
    <source>
        <dbReference type="SAM" id="MobiDB-lite"/>
    </source>
</evidence>
<dbReference type="EMBL" id="FLRD01000026">
    <property type="protein sequence ID" value="SBT31832.1"/>
    <property type="molecule type" value="Genomic_DNA"/>
</dbReference>
<accession>A0A1A8YJY2</accession>